<dbReference type="InterPro" id="IPR001466">
    <property type="entry name" value="Beta-lactam-related"/>
</dbReference>
<comment type="caution">
    <text evidence="2">The sequence shown here is derived from an EMBL/GenBank/DDBJ whole genome shotgun (WGS) entry which is preliminary data.</text>
</comment>
<protein>
    <submittedName>
        <fullName evidence="2">Serine hydrolase domain-containing protein</fullName>
        <ecNumber evidence="2">3.-.-.-</ecNumber>
    </submittedName>
</protein>
<feature type="domain" description="Beta-lactamase-related" evidence="1">
    <location>
        <begin position="8"/>
        <end position="324"/>
    </location>
</feature>
<accession>A0ABW5FZR6</accession>
<proteinExistence type="predicted"/>
<dbReference type="InterPro" id="IPR012338">
    <property type="entry name" value="Beta-lactam/transpept-like"/>
</dbReference>
<name>A0ABW5FZR6_9PSEU</name>
<dbReference type="InterPro" id="IPR050491">
    <property type="entry name" value="AmpC-like"/>
</dbReference>
<dbReference type="SUPFAM" id="SSF56601">
    <property type="entry name" value="beta-lactamase/transpeptidase-like"/>
    <property type="match status" value="1"/>
</dbReference>
<dbReference type="Gene3D" id="3.40.710.10">
    <property type="entry name" value="DD-peptidase/beta-lactamase superfamily"/>
    <property type="match status" value="1"/>
</dbReference>
<gene>
    <name evidence="2" type="ORF">ACFSXZ_29860</name>
</gene>
<reference evidence="3" key="1">
    <citation type="journal article" date="2019" name="Int. J. Syst. Evol. Microbiol.">
        <title>The Global Catalogue of Microorganisms (GCM) 10K type strain sequencing project: providing services to taxonomists for standard genome sequencing and annotation.</title>
        <authorList>
            <consortium name="The Broad Institute Genomics Platform"/>
            <consortium name="The Broad Institute Genome Sequencing Center for Infectious Disease"/>
            <person name="Wu L."/>
            <person name="Ma J."/>
        </authorList>
    </citation>
    <scope>NUCLEOTIDE SEQUENCE [LARGE SCALE GENOMIC DNA]</scope>
    <source>
        <strain evidence="3">CGMCC 4.7645</strain>
    </source>
</reference>
<dbReference type="PANTHER" id="PTHR46825">
    <property type="entry name" value="D-ALANYL-D-ALANINE-CARBOXYPEPTIDASE/ENDOPEPTIDASE AMPH"/>
    <property type="match status" value="1"/>
</dbReference>
<evidence type="ECO:0000313" key="2">
    <source>
        <dbReference type="EMBL" id="MFD2420540.1"/>
    </source>
</evidence>
<dbReference type="RefSeq" id="WP_378268649.1">
    <property type="nucleotide sequence ID" value="NZ_JBHUKR010000019.1"/>
</dbReference>
<keyword evidence="2" id="KW-0378">Hydrolase</keyword>
<dbReference type="Pfam" id="PF00144">
    <property type="entry name" value="Beta-lactamase"/>
    <property type="match status" value="1"/>
</dbReference>
<organism evidence="2 3">
    <name type="scientific">Amycolatopsis pigmentata</name>
    <dbReference type="NCBI Taxonomy" id="450801"/>
    <lineage>
        <taxon>Bacteria</taxon>
        <taxon>Bacillati</taxon>
        <taxon>Actinomycetota</taxon>
        <taxon>Actinomycetes</taxon>
        <taxon>Pseudonocardiales</taxon>
        <taxon>Pseudonocardiaceae</taxon>
        <taxon>Amycolatopsis</taxon>
    </lineage>
</organism>
<sequence length="441" mass="47387">MDFSDLREEVEQRARKYLVPGAQLVIDRPGETVSIAVGTAEYGTGREVTGESRFPVGSVTKAFTATLAMQLVADGELALDLPLTEYLPELTGSGHDNFAGVTLRRLLSHTAGIVCDHEQSVRGSRSLRGLAAACRELEPLHPPGRFFSYSNIGYGLIGCLIEKTSRENWWDLIEEFTLGPLGVDPAWVVDPRAGRPAPGIVSGHTVGSGRDEVRPVDVRIPAVWAPAGALALSAEDVVELARGHYRTSRHGLLGPSETAEMHNAVDGAEPFGFADGWGLGFALFDSGSSRWIGHEGTTGGSTCNLRVEPASDMAVVLTTNATSGQMLWDDIVPVLRERGLDVGSYSPRRPSSSIPAGSVDCLGEYRNGELFWTLTRQGAGLILTDETGARDEVALCDGLLLRADKGGVVGRLLRDGKTGEITYGQVEGRLFRRRHIVGKDR</sequence>
<dbReference type="PANTHER" id="PTHR46825:SF7">
    <property type="entry name" value="D-ALANYL-D-ALANINE CARBOXYPEPTIDASE"/>
    <property type="match status" value="1"/>
</dbReference>
<keyword evidence="3" id="KW-1185">Reference proteome</keyword>
<dbReference type="EC" id="3.-.-.-" evidence="2"/>
<evidence type="ECO:0000259" key="1">
    <source>
        <dbReference type="Pfam" id="PF00144"/>
    </source>
</evidence>
<dbReference type="GO" id="GO:0016787">
    <property type="term" value="F:hydrolase activity"/>
    <property type="evidence" value="ECO:0007669"/>
    <property type="project" value="UniProtKB-KW"/>
</dbReference>
<dbReference type="EMBL" id="JBHUKR010000019">
    <property type="protein sequence ID" value="MFD2420540.1"/>
    <property type="molecule type" value="Genomic_DNA"/>
</dbReference>
<dbReference type="Proteomes" id="UP001597417">
    <property type="component" value="Unassembled WGS sequence"/>
</dbReference>
<evidence type="ECO:0000313" key="3">
    <source>
        <dbReference type="Proteomes" id="UP001597417"/>
    </source>
</evidence>